<dbReference type="SUPFAM" id="SSF52943">
    <property type="entry name" value="ATP synthase (F1-ATPase), gamma subunit"/>
    <property type="match status" value="1"/>
</dbReference>
<evidence type="ECO:0000313" key="10">
    <source>
        <dbReference type="EMBL" id="EXL02704.1"/>
    </source>
</evidence>
<dbReference type="CDD" id="cd12151">
    <property type="entry name" value="F1-ATPase_gamma"/>
    <property type="match status" value="1"/>
</dbReference>
<comment type="subcellular location">
    <subcellularLocation>
        <location evidence="2">Membrane</location>
        <topology evidence="2">Peripheral membrane protein</topology>
    </subcellularLocation>
</comment>
<dbReference type="PANTHER" id="PTHR11693:SF22">
    <property type="entry name" value="ATP SYNTHASE SUBUNIT GAMMA, MITOCHONDRIAL"/>
    <property type="match status" value="1"/>
</dbReference>
<dbReference type="STRING" id="69279.BG36_14100"/>
<dbReference type="PRINTS" id="PR00126">
    <property type="entry name" value="ATPASEGAMMA"/>
</dbReference>
<dbReference type="HOGENOM" id="CLU_050669_1_0_5"/>
<keyword evidence="5" id="KW-0375">Hydrogen ion transport</keyword>
<keyword evidence="8" id="KW-0139">CF(1)</keyword>
<dbReference type="Gene3D" id="1.10.287.80">
    <property type="entry name" value="ATP synthase, gamma subunit, helix hairpin domain"/>
    <property type="match status" value="1"/>
</dbReference>
<evidence type="ECO:0000256" key="2">
    <source>
        <dbReference type="ARBA" id="ARBA00004170"/>
    </source>
</evidence>
<dbReference type="InterPro" id="IPR035968">
    <property type="entry name" value="ATP_synth_F1_ATPase_gsu"/>
</dbReference>
<evidence type="ECO:0000256" key="9">
    <source>
        <dbReference type="ARBA" id="ARBA00023310"/>
    </source>
</evidence>
<accession>A0A011SU08</accession>
<comment type="function">
    <text evidence="1">Produces ATP from ADP in the presence of a proton gradient across the membrane. The gamma chain is believed to be important in regulating ATPase activity and the flow of protons through the CF(0) complex.</text>
</comment>
<protein>
    <submittedName>
        <fullName evidence="10">ATP synthase subunit gamma</fullName>
    </submittedName>
</protein>
<dbReference type="GO" id="GO:0045259">
    <property type="term" value="C:proton-transporting ATP synthase complex"/>
    <property type="evidence" value="ECO:0007669"/>
    <property type="project" value="UniProtKB-KW"/>
</dbReference>
<evidence type="ECO:0000313" key="11">
    <source>
        <dbReference type="Proteomes" id="UP000019849"/>
    </source>
</evidence>
<name>A0A011SU08_9HYPH</name>
<dbReference type="EMBL" id="JENY01000029">
    <property type="protein sequence ID" value="EXL02704.1"/>
    <property type="molecule type" value="Genomic_DNA"/>
</dbReference>
<dbReference type="Pfam" id="PF00231">
    <property type="entry name" value="ATP-synt"/>
    <property type="match status" value="1"/>
</dbReference>
<dbReference type="Gene3D" id="3.40.1380.10">
    <property type="match status" value="1"/>
</dbReference>
<proteinExistence type="inferred from homology"/>
<keyword evidence="7" id="KW-0472">Membrane</keyword>
<dbReference type="Proteomes" id="UP000019849">
    <property type="component" value="Unassembled WGS sequence"/>
</dbReference>
<dbReference type="PANTHER" id="PTHR11693">
    <property type="entry name" value="ATP SYNTHASE GAMMA CHAIN"/>
    <property type="match status" value="1"/>
</dbReference>
<evidence type="ECO:0000256" key="7">
    <source>
        <dbReference type="ARBA" id="ARBA00023136"/>
    </source>
</evidence>
<dbReference type="PATRIC" id="fig|69279.3.peg.3912"/>
<comment type="similarity">
    <text evidence="3">Belongs to the ATPase gamma chain family.</text>
</comment>
<sequence>MAQALESMRRRIDSAEDLYGVVRVMKALAAASIRQCELAVESLAEYNRTIETGLQIVLWNRPEAIPANSLSGKRRGIIVFGSDQGMCGSFNEQAATFAIDTIKALPEREEDRVVLVVGNRLVGRLEDAGCAVREQFPIPSTVSGITSAVQDLLLKVDELRFQDGVEQFLLIHHRPGAPVRSAPATVQLLPIDAAWLRGLAKRHWSSRSLPTFTMDWRELFSALIRQHLFVSLYRAFAESMASENASRLASMQAAEKNIQDHLSVLAVEYHQGRQQSITEELLDIVAGFETLTKEDDRRARKNAARSSR</sequence>
<reference evidence="10 11" key="1">
    <citation type="submission" date="2014-02" db="EMBL/GenBank/DDBJ databases">
        <title>Aquamicrobium defluvii Genome sequencing.</title>
        <authorList>
            <person name="Wang X."/>
        </authorList>
    </citation>
    <scope>NUCLEOTIDE SEQUENCE [LARGE SCALE GENOMIC DNA]</scope>
    <source>
        <strain evidence="10 11">W13Z1</strain>
    </source>
</reference>
<gene>
    <name evidence="10" type="ORF">BG36_14100</name>
</gene>
<evidence type="ECO:0000256" key="6">
    <source>
        <dbReference type="ARBA" id="ARBA00023065"/>
    </source>
</evidence>
<evidence type="ECO:0000256" key="5">
    <source>
        <dbReference type="ARBA" id="ARBA00022781"/>
    </source>
</evidence>
<dbReference type="InterPro" id="IPR017709">
    <property type="entry name" value="Alt_ATP_synth_F1_gsu"/>
</dbReference>
<keyword evidence="9" id="KW-0066">ATP synthesis</keyword>
<dbReference type="NCBIfam" id="TIGR03323">
    <property type="entry name" value="alt_F1F0_F1_gam"/>
    <property type="match status" value="1"/>
</dbReference>
<organism evidence="10 11">
    <name type="scientific">Aquamicrobium defluvii</name>
    <dbReference type="NCBI Taxonomy" id="69279"/>
    <lineage>
        <taxon>Bacteria</taxon>
        <taxon>Pseudomonadati</taxon>
        <taxon>Pseudomonadota</taxon>
        <taxon>Alphaproteobacteria</taxon>
        <taxon>Hyphomicrobiales</taxon>
        <taxon>Phyllobacteriaceae</taxon>
        <taxon>Aquamicrobium</taxon>
    </lineage>
</organism>
<dbReference type="AlphaFoldDB" id="A0A011SU08"/>
<dbReference type="InterPro" id="IPR000131">
    <property type="entry name" value="ATP_synth_F1_gsu"/>
</dbReference>
<evidence type="ECO:0000256" key="1">
    <source>
        <dbReference type="ARBA" id="ARBA00003456"/>
    </source>
</evidence>
<keyword evidence="4" id="KW-0813">Transport</keyword>
<evidence type="ECO:0000256" key="8">
    <source>
        <dbReference type="ARBA" id="ARBA00023196"/>
    </source>
</evidence>
<keyword evidence="6" id="KW-0406">Ion transport</keyword>
<dbReference type="eggNOG" id="COG0224">
    <property type="taxonomic scope" value="Bacteria"/>
</dbReference>
<evidence type="ECO:0000256" key="4">
    <source>
        <dbReference type="ARBA" id="ARBA00022448"/>
    </source>
</evidence>
<dbReference type="GO" id="GO:0046933">
    <property type="term" value="F:proton-transporting ATP synthase activity, rotational mechanism"/>
    <property type="evidence" value="ECO:0007669"/>
    <property type="project" value="InterPro"/>
</dbReference>
<evidence type="ECO:0000256" key="3">
    <source>
        <dbReference type="ARBA" id="ARBA00007681"/>
    </source>
</evidence>
<dbReference type="RefSeq" id="WP_035030732.1">
    <property type="nucleotide sequence ID" value="NZ_KK073901.1"/>
</dbReference>
<comment type="caution">
    <text evidence="10">The sequence shown here is derived from an EMBL/GenBank/DDBJ whole genome shotgun (WGS) entry which is preliminary data.</text>
</comment>